<dbReference type="Proteomes" id="UP001596161">
    <property type="component" value="Unassembled WGS sequence"/>
</dbReference>
<dbReference type="CDD" id="cd12797">
    <property type="entry name" value="M23_peptidase"/>
    <property type="match status" value="1"/>
</dbReference>
<dbReference type="Pfam" id="PF01551">
    <property type="entry name" value="Peptidase_M23"/>
    <property type="match status" value="1"/>
</dbReference>
<dbReference type="InterPro" id="IPR016047">
    <property type="entry name" value="M23ase_b-sheet_dom"/>
</dbReference>
<feature type="domain" description="LysM" evidence="2">
    <location>
        <begin position="309"/>
        <end position="353"/>
    </location>
</feature>
<proteinExistence type="predicted"/>
<dbReference type="SUPFAM" id="SSF51261">
    <property type="entry name" value="Duplicated hybrid motif"/>
    <property type="match status" value="1"/>
</dbReference>
<gene>
    <name evidence="3" type="ORF">ACFPIB_05680</name>
</gene>
<evidence type="ECO:0000313" key="3">
    <source>
        <dbReference type="EMBL" id="MFC5270090.1"/>
    </source>
</evidence>
<dbReference type="SUPFAM" id="SSF54106">
    <property type="entry name" value="LysM domain"/>
    <property type="match status" value="1"/>
</dbReference>
<feature type="region of interest" description="Disordered" evidence="1">
    <location>
        <begin position="1"/>
        <end position="22"/>
    </location>
</feature>
<comment type="caution">
    <text evidence="3">The sequence shown here is derived from an EMBL/GenBank/DDBJ whole genome shotgun (WGS) entry which is preliminary data.</text>
</comment>
<accession>A0ABW0EAK8</accession>
<dbReference type="InterPro" id="IPR011055">
    <property type="entry name" value="Dup_hybrid_motif"/>
</dbReference>
<evidence type="ECO:0000256" key="1">
    <source>
        <dbReference type="SAM" id="MobiDB-lite"/>
    </source>
</evidence>
<evidence type="ECO:0000313" key="4">
    <source>
        <dbReference type="Proteomes" id="UP001596161"/>
    </source>
</evidence>
<dbReference type="SMART" id="SM00257">
    <property type="entry name" value="LysM"/>
    <property type="match status" value="1"/>
</dbReference>
<dbReference type="InterPro" id="IPR018392">
    <property type="entry name" value="LysM"/>
</dbReference>
<reference evidence="4" key="1">
    <citation type="journal article" date="2019" name="Int. J. Syst. Evol. Microbiol.">
        <title>The Global Catalogue of Microorganisms (GCM) 10K type strain sequencing project: providing services to taxonomists for standard genome sequencing and annotation.</title>
        <authorList>
            <consortium name="The Broad Institute Genomics Platform"/>
            <consortium name="The Broad Institute Genome Sequencing Center for Infectious Disease"/>
            <person name="Wu L."/>
            <person name="Ma J."/>
        </authorList>
    </citation>
    <scope>NUCLEOTIDE SEQUENCE [LARGE SCALE GENOMIC DNA]</scope>
    <source>
        <strain evidence="4">KACC 12602</strain>
    </source>
</reference>
<dbReference type="PANTHER" id="PTHR21666:SF270">
    <property type="entry name" value="MUREIN HYDROLASE ACTIVATOR ENVC"/>
    <property type="match status" value="1"/>
</dbReference>
<dbReference type="EMBL" id="JBHSKT010000003">
    <property type="protein sequence ID" value="MFC5270090.1"/>
    <property type="molecule type" value="Genomic_DNA"/>
</dbReference>
<dbReference type="Gene3D" id="3.10.350.10">
    <property type="entry name" value="LysM domain"/>
    <property type="match status" value="1"/>
</dbReference>
<dbReference type="CDD" id="cd00118">
    <property type="entry name" value="LysM"/>
    <property type="match status" value="1"/>
</dbReference>
<dbReference type="InterPro" id="IPR036779">
    <property type="entry name" value="LysM_dom_sf"/>
</dbReference>
<dbReference type="InterPro" id="IPR050570">
    <property type="entry name" value="Cell_wall_metabolism_enzyme"/>
</dbReference>
<keyword evidence="4" id="KW-1185">Reference proteome</keyword>
<dbReference type="Pfam" id="PF01476">
    <property type="entry name" value="LysM"/>
    <property type="match status" value="1"/>
</dbReference>
<evidence type="ECO:0000259" key="2">
    <source>
        <dbReference type="PROSITE" id="PS51782"/>
    </source>
</evidence>
<protein>
    <submittedName>
        <fullName evidence="3">Peptidoglycan DD-metalloendopeptidase family protein</fullName>
    </submittedName>
</protein>
<sequence>MLSSFSVMAQGKKPPVKTTPAKSIQKSRKDMFKIKAPKIQYVRPDTAILVEYDEFPEDTSDAANSVFFNPSKQLSIVSEDTSTLDLGEQQIVEMSEEVLIDSTWIKVAGYYAIWDTHNINPYRKDGRNLKDTLHIHLEEPEKKRYAKMPLEKTPITSDFGFRGYRWHYGTDIDLNTGDTIYAAFDGVIRISKWDGGGYGNYIVVRHYNGLETLYGHMSRPLVNVGTFVKAGEAIGLGGSTGRSSGPHLHYEVRYEGNPIDPERLYDFPDYKLISKDFTITSALFNYYNSALKYKKGGSRSGATSARRAAYHKVRSGDTISEIARKYGVSQAQIMRLNRITGKTVLKLGRSLRIR</sequence>
<dbReference type="Gene3D" id="2.70.70.10">
    <property type="entry name" value="Glucose Permease (Domain IIA)"/>
    <property type="match status" value="1"/>
</dbReference>
<dbReference type="RefSeq" id="WP_378016464.1">
    <property type="nucleotide sequence ID" value="NZ_JBHSKT010000003.1"/>
</dbReference>
<name>A0ABW0EAK8_9BACT</name>
<organism evidence="3 4">
    <name type="scientific">Adhaeribacter terreus</name>
    <dbReference type="NCBI Taxonomy" id="529703"/>
    <lineage>
        <taxon>Bacteria</taxon>
        <taxon>Pseudomonadati</taxon>
        <taxon>Bacteroidota</taxon>
        <taxon>Cytophagia</taxon>
        <taxon>Cytophagales</taxon>
        <taxon>Hymenobacteraceae</taxon>
        <taxon>Adhaeribacter</taxon>
    </lineage>
</organism>
<dbReference type="PANTHER" id="PTHR21666">
    <property type="entry name" value="PEPTIDASE-RELATED"/>
    <property type="match status" value="1"/>
</dbReference>
<dbReference type="PROSITE" id="PS51782">
    <property type="entry name" value="LYSM"/>
    <property type="match status" value="1"/>
</dbReference>